<proteinExistence type="inferred from homology"/>
<dbReference type="GO" id="GO:0030527">
    <property type="term" value="F:structural constituent of chromatin"/>
    <property type="evidence" value="ECO:0007669"/>
    <property type="project" value="InterPro"/>
</dbReference>
<organism evidence="4 5">
    <name type="scientific">Candidatus Doudnabacteria bacterium RIFCSPHIGHO2_01_FULL_49_9</name>
    <dbReference type="NCBI Taxonomy" id="1817827"/>
    <lineage>
        <taxon>Bacteria</taxon>
        <taxon>Candidatus Doudnaibacteriota</taxon>
    </lineage>
</organism>
<dbReference type="GO" id="GO:0030261">
    <property type="term" value="P:chromosome condensation"/>
    <property type="evidence" value="ECO:0007669"/>
    <property type="project" value="UniProtKB-KW"/>
</dbReference>
<dbReference type="Proteomes" id="UP000176339">
    <property type="component" value="Unassembled WGS sequence"/>
</dbReference>
<keyword evidence="2 4" id="KW-0238">DNA-binding</keyword>
<name>A0A1F5P0M4_9BACT</name>
<gene>
    <name evidence="4" type="ORF">A2846_03510</name>
</gene>
<keyword evidence="1" id="KW-0226">DNA condensation</keyword>
<dbReference type="AlphaFoldDB" id="A0A1F5P0M4"/>
<dbReference type="InterPro" id="IPR020816">
    <property type="entry name" value="Histone-like_DNA-bd_CS"/>
</dbReference>
<accession>A0A1F5P0M4</accession>
<dbReference type="PROSITE" id="PS00045">
    <property type="entry name" value="HISTONE_LIKE"/>
    <property type="match status" value="1"/>
</dbReference>
<dbReference type="SMART" id="SM00411">
    <property type="entry name" value="BHL"/>
    <property type="match status" value="1"/>
</dbReference>
<dbReference type="SUPFAM" id="SSF47729">
    <property type="entry name" value="IHF-like DNA-binding proteins"/>
    <property type="match status" value="1"/>
</dbReference>
<evidence type="ECO:0000313" key="5">
    <source>
        <dbReference type="Proteomes" id="UP000176339"/>
    </source>
</evidence>
<evidence type="ECO:0000256" key="1">
    <source>
        <dbReference type="ARBA" id="ARBA00023067"/>
    </source>
</evidence>
<evidence type="ECO:0000313" key="4">
    <source>
        <dbReference type="EMBL" id="OGE83422.1"/>
    </source>
</evidence>
<dbReference type="Pfam" id="PF00216">
    <property type="entry name" value="Bac_DNA_binding"/>
    <property type="match status" value="1"/>
</dbReference>
<comment type="similarity">
    <text evidence="3">Belongs to the bacterial histone-like protein family.</text>
</comment>
<dbReference type="CDD" id="cd13831">
    <property type="entry name" value="HU"/>
    <property type="match status" value="1"/>
</dbReference>
<dbReference type="PRINTS" id="PR01727">
    <property type="entry name" value="DNABINDINGHU"/>
</dbReference>
<protein>
    <submittedName>
        <fullName evidence="4">DNA-binding protein HU</fullName>
    </submittedName>
</protein>
<comment type="caution">
    <text evidence="4">The sequence shown here is derived from an EMBL/GenBank/DDBJ whole genome shotgun (WGS) entry which is preliminary data.</text>
</comment>
<dbReference type="GO" id="GO:0003677">
    <property type="term" value="F:DNA binding"/>
    <property type="evidence" value="ECO:0007669"/>
    <property type="project" value="UniProtKB-KW"/>
</dbReference>
<dbReference type="InterPro" id="IPR010992">
    <property type="entry name" value="IHF-like_DNA-bd_dom_sf"/>
</dbReference>
<evidence type="ECO:0000256" key="2">
    <source>
        <dbReference type="ARBA" id="ARBA00023125"/>
    </source>
</evidence>
<dbReference type="PANTHER" id="PTHR33175:SF3">
    <property type="entry name" value="DNA-BINDING PROTEIN HU-BETA"/>
    <property type="match status" value="1"/>
</dbReference>
<dbReference type="InterPro" id="IPR000119">
    <property type="entry name" value="Hist_DNA-bd"/>
</dbReference>
<dbReference type="Gene3D" id="4.10.520.10">
    <property type="entry name" value="IHF-like DNA-binding proteins"/>
    <property type="match status" value="1"/>
</dbReference>
<reference evidence="4 5" key="1">
    <citation type="journal article" date="2016" name="Nat. Commun.">
        <title>Thousands of microbial genomes shed light on interconnected biogeochemical processes in an aquifer system.</title>
        <authorList>
            <person name="Anantharaman K."/>
            <person name="Brown C.T."/>
            <person name="Hug L.A."/>
            <person name="Sharon I."/>
            <person name="Castelle C.J."/>
            <person name="Probst A.J."/>
            <person name="Thomas B.C."/>
            <person name="Singh A."/>
            <person name="Wilkins M.J."/>
            <person name="Karaoz U."/>
            <person name="Brodie E.L."/>
            <person name="Williams K.H."/>
            <person name="Hubbard S.S."/>
            <person name="Banfield J.F."/>
        </authorList>
    </citation>
    <scope>NUCLEOTIDE SEQUENCE [LARGE SCALE GENOMIC DNA]</scope>
</reference>
<dbReference type="PANTHER" id="PTHR33175">
    <property type="entry name" value="DNA-BINDING PROTEIN HU"/>
    <property type="match status" value="1"/>
</dbReference>
<sequence>MNKVELAEAVMTACGLETKKQSEMAVETVFDSIAKALSRGEEVAVAGFGVFKVAKRAARMGVNPKTGAKIQIAAKTLPKFRAGKGLKDAVA</sequence>
<evidence type="ECO:0000256" key="3">
    <source>
        <dbReference type="RuleBase" id="RU003939"/>
    </source>
</evidence>
<dbReference type="EMBL" id="MFEN01000042">
    <property type="protein sequence ID" value="OGE83422.1"/>
    <property type="molecule type" value="Genomic_DNA"/>
</dbReference>